<feature type="active site" description="Nucleophile" evidence="4 5">
    <location>
        <position position="70"/>
    </location>
</feature>
<comment type="similarity">
    <text evidence="1 4 7">Belongs to the tRNA pseudouridine synthase TruA family.</text>
</comment>
<evidence type="ECO:0000256" key="4">
    <source>
        <dbReference type="HAMAP-Rule" id="MF_00171"/>
    </source>
</evidence>
<dbReference type="PIRSF" id="PIRSF001430">
    <property type="entry name" value="tRNA_psdUrid_synth"/>
    <property type="match status" value="1"/>
</dbReference>
<dbReference type="CDD" id="cd02570">
    <property type="entry name" value="PseudoU_synth_EcTruA"/>
    <property type="match status" value="1"/>
</dbReference>
<comment type="subunit">
    <text evidence="4">Homodimer.</text>
</comment>
<comment type="caution">
    <text evidence="10">The sequence shown here is derived from an EMBL/GenBank/DDBJ whole genome shotgun (WGS) entry which is preliminary data.</text>
</comment>
<keyword evidence="3 4" id="KW-0413">Isomerase</keyword>
<dbReference type="HAMAP" id="MF_00171">
    <property type="entry name" value="TruA"/>
    <property type="match status" value="1"/>
</dbReference>
<sequence>MDEQTPEPAPGVTEPALVRLRLDLSYDGTDFAGWAPQPTLRTVCGELTSALATVLRREGGVHMTVAGRTDAGVHARGQVAHVDVTDDELARMPGRSDRAPEAALATRLTGILPPDVVVRRVTRAPAGFDARFGATQRRYLYRLAPPGATRDPLRRRDTVWWRRPLDVEAMDAASAPLTGLRDFAAFCKRREGASTIRTLLEYSWRRDDDGVLLGTVRADAFCHSMVRSLVGAVVRVGEGAHDVAWPAAVQVRGERGPGVVMPAHGLSLEEVSYPADAALTAQAGRTMNRRRADEVTGRDTSGPVVDSGA</sequence>
<dbReference type="AlphaFoldDB" id="A0A495XZY1"/>
<feature type="binding site" evidence="4 6">
    <location>
        <position position="139"/>
    </location>
    <ligand>
        <name>substrate</name>
    </ligand>
</feature>
<evidence type="ECO:0000256" key="1">
    <source>
        <dbReference type="ARBA" id="ARBA00009375"/>
    </source>
</evidence>
<keyword evidence="11" id="KW-1185">Reference proteome</keyword>
<dbReference type="RefSeq" id="WP_245963591.1">
    <property type="nucleotide sequence ID" value="NZ_RBXT01000001.1"/>
</dbReference>
<dbReference type="InterPro" id="IPR001406">
    <property type="entry name" value="PsdUridine_synth_TruA"/>
</dbReference>
<evidence type="ECO:0000313" key="10">
    <source>
        <dbReference type="EMBL" id="RKT78705.1"/>
    </source>
</evidence>
<dbReference type="InterPro" id="IPR020094">
    <property type="entry name" value="TruA/RsuA/RluB/E/F_N"/>
</dbReference>
<dbReference type="SUPFAM" id="SSF55120">
    <property type="entry name" value="Pseudouridine synthase"/>
    <property type="match status" value="1"/>
</dbReference>
<name>A0A495XZY1_9MICO</name>
<dbReference type="Gene3D" id="3.30.70.580">
    <property type="entry name" value="Pseudouridine synthase I, catalytic domain, N-terminal subdomain"/>
    <property type="match status" value="1"/>
</dbReference>
<evidence type="ECO:0000313" key="11">
    <source>
        <dbReference type="Proteomes" id="UP000278440"/>
    </source>
</evidence>
<comment type="caution">
    <text evidence="4">Lacks conserved residue(s) required for the propagation of feature annotation.</text>
</comment>
<proteinExistence type="inferred from homology"/>
<dbReference type="GO" id="GO:0031119">
    <property type="term" value="P:tRNA pseudouridine synthesis"/>
    <property type="evidence" value="ECO:0007669"/>
    <property type="project" value="UniProtKB-UniRule"/>
</dbReference>
<feature type="domain" description="Pseudouridine synthase I TruA alpha/beta" evidence="9">
    <location>
        <begin position="175"/>
        <end position="274"/>
    </location>
</feature>
<dbReference type="PANTHER" id="PTHR11142">
    <property type="entry name" value="PSEUDOURIDYLATE SYNTHASE"/>
    <property type="match status" value="1"/>
</dbReference>
<feature type="region of interest" description="Disordered" evidence="8">
    <location>
        <begin position="282"/>
        <end position="309"/>
    </location>
</feature>
<evidence type="ECO:0000256" key="3">
    <source>
        <dbReference type="ARBA" id="ARBA00023235"/>
    </source>
</evidence>
<organism evidence="10 11">
    <name type="scientific">Terracoccus luteus</name>
    <dbReference type="NCBI Taxonomy" id="53356"/>
    <lineage>
        <taxon>Bacteria</taxon>
        <taxon>Bacillati</taxon>
        <taxon>Actinomycetota</taxon>
        <taxon>Actinomycetes</taxon>
        <taxon>Micrococcales</taxon>
        <taxon>Intrasporangiaceae</taxon>
        <taxon>Terracoccus</taxon>
    </lineage>
</organism>
<evidence type="ECO:0000256" key="5">
    <source>
        <dbReference type="PIRSR" id="PIRSR001430-1"/>
    </source>
</evidence>
<protein>
    <recommendedName>
        <fullName evidence="4">tRNA pseudouridine synthase A</fullName>
        <ecNumber evidence="4">5.4.99.12</ecNumber>
    </recommendedName>
    <alternativeName>
        <fullName evidence="4">tRNA pseudouridine(38-40) synthase</fullName>
    </alternativeName>
    <alternativeName>
        <fullName evidence="4">tRNA pseudouridylate synthase I</fullName>
    </alternativeName>
    <alternativeName>
        <fullName evidence="4">tRNA-uridine isomerase I</fullName>
    </alternativeName>
</protein>
<evidence type="ECO:0000259" key="9">
    <source>
        <dbReference type="Pfam" id="PF01416"/>
    </source>
</evidence>
<dbReference type="GO" id="GO:0003723">
    <property type="term" value="F:RNA binding"/>
    <property type="evidence" value="ECO:0007669"/>
    <property type="project" value="InterPro"/>
</dbReference>
<keyword evidence="2 4" id="KW-0819">tRNA processing</keyword>
<dbReference type="InterPro" id="IPR020095">
    <property type="entry name" value="PsdUridine_synth_TruA_C"/>
</dbReference>
<dbReference type="EMBL" id="RBXT01000001">
    <property type="protein sequence ID" value="RKT78705.1"/>
    <property type="molecule type" value="Genomic_DNA"/>
</dbReference>
<comment type="function">
    <text evidence="4">Formation of pseudouridine at positions 38, 39 and 40 in the anticodon stem and loop of transfer RNAs.</text>
</comment>
<evidence type="ECO:0000256" key="8">
    <source>
        <dbReference type="SAM" id="MobiDB-lite"/>
    </source>
</evidence>
<dbReference type="Pfam" id="PF01416">
    <property type="entry name" value="PseudoU_synth_1"/>
    <property type="match status" value="1"/>
</dbReference>
<gene>
    <name evidence="4" type="primary">truA</name>
    <name evidence="10" type="ORF">DFJ68_2154</name>
</gene>
<dbReference type="InterPro" id="IPR020097">
    <property type="entry name" value="PsdUridine_synth_TruA_a/b_dom"/>
</dbReference>
<accession>A0A495XZY1</accession>
<reference evidence="10 11" key="1">
    <citation type="submission" date="2018-10" db="EMBL/GenBank/DDBJ databases">
        <title>Sequencing the genomes of 1000 actinobacteria strains.</title>
        <authorList>
            <person name="Klenk H.-P."/>
        </authorList>
    </citation>
    <scope>NUCLEOTIDE SEQUENCE [LARGE SCALE GENOMIC DNA]</scope>
    <source>
        <strain evidence="10 11">DSM 44267</strain>
    </source>
</reference>
<comment type="catalytic activity">
    <reaction evidence="4 7">
        <text>uridine(38/39/40) in tRNA = pseudouridine(38/39/40) in tRNA</text>
        <dbReference type="Rhea" id="RHEA:22376"/>
        <dbReference type="Rhea" id="RHEA-COMP:10085"/>
        <dbReference type="Rhea" id="RHEA-COMP:10087"/>
        <dbReference type="ChEBI" id="CHEBI:65314"/>
        <dbReference type="ChEBI" id="CHEBI:65315"/>
        <dbReference type="EC" id="5.4.99.12"/>
    </reaction>
</comment>
<dbReference type="Gene3D" id="3.30.70.660">
    <property type="entry name" value="Pseudouridine synthase I, catalytic domain, C-terminal subdomain"/>
    <property type="match status" value="1"/>
</dbReference>
<dbReference type="InterPro" id="IPR020103">
    <property type="entry name" value="PsdUridine_synth_cat_dom_sf"/>
</dbReference>
<evidence type="ECO:0000256" key="7">
    <source>
        <dbReference type="RuleBase" id="RU003792"/>
    </source>
</evidence>
<evidence type="ECO:0000256" key="6">
    <source>
        <dbReference type="PIRSR" id="PIRSR001430-2"/>
    </source>
</evidence>
<evidence type="ECO:0000256" key="2">
    <source>
        <dbReference type="ARBA" id="ARBA00022694"/>
    </source>
</evidence>
<dbReference type="PANTHER" id="PTHR11142:SF0">
    <property type="entry name" value="TRNA PSEUDOURIDINE SYNTHASE-LIKE 1"/>
    <property type="match status" value="1"/>
</dbReference>
<dbReference type="GO" id="GO:0160147">
    <property type="term" value="F:tRNA pseudouridine(38-40) synthase activity"/>
    <property type="evidence" value="ECO:0007669"/>
    <property type="project" value="UniProtKB-EC"/>
</dbReference>
<dbReference type="EC" id="5.4.99.12" evidence="4"/>
<dbReference type="Proteomes" id="UP000278440">
    <property type="component" value="Unassembled WGS sequence"/>
</dbReference>